<name>A0ABR0K3Z6_9EURO</name>
<dbReference type="EMBL" id="JAVRRG010000101">
    <property type="protein sequence ID" value="KAK5086087.1"/>
    <property type="molecule type" value="Genomic_DNA"/>
</dbReference>
<gene>
    <name evidence="2" type="ORF">LTR24_007092</name>
</gene>
<keyword evidence="3" id="KW-1185">Reference proteome</keyword>
<dbReference type="Proteomes" id="UP001345013">
    <property type="component" value="Unassembled WGS sequence"/>
</dbReference>
<feature type="compositionally biased region" description="Polar residues" evidence="1">
    <location>
        <begin position="1"/>
        <end position="20"/>
    </location>
</feature>
<comment type="caution">
    <text evidence="2">The sequence shown here is derived from an EMBL/GenBank/DDBJ whole genome shotgun (WGS) entry which is preliminary data.</text>
</comment>
<evidence type="ECO:0000313" key="2">
    <source>
        <dbReference type="EMBL" id="KAK5086087.1"/>
    </source>
</evidence>
<proteinExistence type="predicted"/>
<reference evidence="2 3" key="1">
    <citation type="submission" date="2023-08" db="EMBL/GenBank/DDBJ databases">
        <title>Black Yeasts Isolated from many extreme environments.</title>
        <authorList>
            <person name="Coleine C."/>
            <person name="Stajich J.E."/>
            <person name="Selbmann L."/>
        </authorList>
    </citation>
    <scope>NUCLEOTIDE SEQUENCE [LARGE SCALE GENOMIC DNA]</scope>
    <source>
        <strain evidence="2 3">CCFEE 5885</strain>
    </source>
</reference>
<organism evidence="2 3">
    <name type="scientific">Lithohypha guttulata</name>
    <dbReference type="NCBI Taxonomy" id="1690604"/>
    <lineage>
        <taxon>Eukaryota</taxon>
        <taxon>Fungi</taxon>
        <taxon>Dikarya</taxon>
        <taxon>Ascomycota</taxon>
        <taxon>Pezizomycotina</taxon>
        <taxon>Eurotiomycetes</taxon>
        <taxon>Chaetothyriomycetidae</taxon>
        <taxon>Chaetothyriales</taxon>
        <taxon>Trichomeriaceae</taxon>
        <taxon>Lithohypha</taxon>
    </lineage>
</organism>
<evidence type="ECO:0000256" key="1">
    <source>
        <dbReference type="SAM" id="MobiDB-lite"/>
    </source>
</evidence>
<accession>A0ABR0K3Z6</accession>
<protein>
    <submittedName>
        <fullName evidence="2">Uncharacterized protein</fullName>
    </submittedName>
</protein>
<evidence type="ECO:0000313" key="3">
    <source>
        <dbReference type="Proteomes" id="UP001345013"/>
    </source>
</evidence>
<sequence length="216" mass="24317">MSGLMSSASRLQDPNMTDLQPPSDDLRMITSLFSEALQTHSAPTHDREFVSLIADHLPSAHDCITRLKIQKINVPNGTSPKLAREYSAYFRSTVDLAWGMAEKAKNPFRTLREDLKSRDRAGLVHVRATVGVEMRAPVHAYVCAYEDRALFEKWETIRRDLSLKSNTGLWGGKWPEAVAEMVEMLHAFCDVLKEVCLRALKIYGAYKGFAFGISLE</sequence>
<feature type="region of interest" description="Disordered" evidence="1">
    <location>
        <begin position="1"/>
        <end position="24"/>
    </location>
</feature>